<dbReference type="EMBL" id="UINC01163071">
    <property type="protein sequence ID" value="SVD63181.1"/>
    <property type="molecule type" value="Genomic_DNA"/>
</dbReference>
<sequence>MQMATHMVERVLEPLGLSREDEARLRQLVRLA</sequence>
<accession>A0A382WYW5</accession>
<organism evidence="1">
    <name type="scientific">marine metagenome</name>
    <dbReference type="NCBI Taxonomy" id="408172"/>
    <lineage>
        <taxon>unclassified sequences</taxon>
        <taxon>metagenomes</taxon>
        <taxon>ecological metagenomes</taxon>
    </lineage>
</organism>
<gene>
    <name evidence="1" type="ORF">METZ01_LOCUS416035</name>
</gene>
<name>A0A382WYW5_9ZZZZ</name>
<protein>
    <submittedName>
        <fullName evidence="1">Uncharacterized protein</fullName>
    </submittedName>
</protein>
<evidence type="ECO:0000313" key="1">
    <source>
        <dbReference type="EMBL" id="SVD63181.1"/>
    </source>
</evidence>
<reference evidence="1" key="1">
    <citation type="submission" date="2018-05" db="EMBL/GenBank/DDBJ databases">
        <authorList>
            <person name="Lanie J.A."/>
            <person name="Ng W.-L."/>
            <person name="Kazmierczak K.M."/>
            <person name="Andrzejewski T.M."/>
            <person name="Davidsen T.M."/>
            <person name="Wayne K.J."/>
            <person name="Tettelin H."/>
            <person name="Glass J.I."/>
            <person name="Rusch D."/>
            <person name="Podicherti R."/>
            <person name="Tsui H.-C.T."/>
            <person name="Winkler M.E."/>
        </authorList>
    </citation>
    <scope>NUCLEOTIDE SEQUENCE</scope>
</reference>
<dbReference type="AlphaFoldDB" id="A0A382WYW5"/>
<proteinExistence type="predicted"/>
<feature type="non-terminal residue" evidence="1">
    <location>
        <position position="32"/>
    </location>
</feature>